<dbReference type="InterPro" id="IPR036259">
    <property type="entry name" value="MFS_trans_sf"/>
</dbReference>
<dbReference type="GO" id="GO:0015293">
    <property type="term" value="F:symporter activity"/>
    <property type="evidence" value="ECO:0007669"/>
    <property type="project" value="UniProtKB-KW"/>
</dbReference>
<feature type="transmembrane region" description="Helical" evidence="5">
    <location>
        <begin position="174"/>
        <end position="191"/>
    </location>
</feature>
<evidence type="ECO:0000313" key="6">
    <source>
        <dbReference type="EMBL" id="QEK38449.1"/>
    </source>
</evidence>
<feature type="transmembrane region" description="Helical" evidence="5">
    <location>
        <begin position="48"/>
        <end position="69"/>
    </location>
</feature>
<keyword evidence="5" id="KW-1133">Transmembrane helix</keyword>
<keyword evidence="3" id="KW-1003">Cell membrane</keyword>
<organism evidence="6 7">
    <name type="scientific">Candidatus Cytomitobacter primus</name>
    <dbReference type="NCBI Taxonomy" id="2066024"/>
    <lineage>
        <taxon>Bacteria</taxon>
        <taxon>Pseudomonadati</taxon>
        <taxon>Pseudomonadota</taxon>
        <taxon>Alphaproteobacteria</taxon>
        <taxon>Holosporales</taxon>
        <taxon>Holosporaceae</taxon>
        <taxon>Candidatus Cytomitobacter</taxon>
    </lineage>
</organism>
<protein>
    <submittedName>
        <fullName evidence="6">MFS transporter</fullName>
    </submittedName>
</protein>
<feature type="transmembrane region" description="Helical" evidence="5">
    <location>
        <begin position="141"/>
        <end position="162"/>
    </location>
</feature>
<dbReference type="AlphaFoldDB" id="A0A5C0UF94"/>
<evidence type="ECO:0000256" key="2">
    <source>
        <dbReference type="ARBA" id="ARBA00022448"/>
    </source>
</evidence>
<dbReference type="EMBL" id="CP043316">
    <property type="protein sequence ID" value="QEK38449.1"/>
    <property type="molecule type" value="Genomic_DNA"/>
</dbReference>
<feature type="transmembrane region" description="Helical" evidence="5">
    <location>
        <begin position="76"/>
        <end position="94"/>
    </location>
</feature>
<dbReference type="InterPro" id="IPR051084">
    <property type="entry name" value="H+-coupled_symporters"/>
</dbReference>
<feature type="transmembrane region" description="Helical" evidence="5">
    <location>
        <begin position="100"/>
        <end position="121"/>
    </location>
</feature>
<dbReference type="PANTHER" id="PTHR43528">
    <property type="entry name" value="ALPHA-KETOGLUTARATE PERMEASE"/>
    <property type="match status" value="1"/>
</dbReference>
<keyword evidence="5" id="KW-0812">Transmembrane</keyword>
<feature type="transmembrane region" description="Helical" evidence="5">
    <location>
        <begin position="220"/>
        <end position="240"/>
    </location>
</feature>
<keyword evidence="4" id="KW-0769">Symport</keyword>
<keyword evidence="7" id="KW-1185">Reference proteome</keyword>
<feature type="transmembrane region" description="Helical" evidence="5">
    <location>
        <begin position="12"/>
        <end position="36"/>
    </location>
</feature>
<keyword evidence="2" id="KW-0813">Transport</keyword>
<dbReference type="OrthoDB" id="9783227at2"/>
<reference evidence="6 7" key="1">
    <citation type="submission" date="2019-08" db="EMBL/GenBank/DDBJ databases">
        <title>Highly reduced genomes of protist endosymbionts show evolutionary convergence.</title>
        <authorList>
            <person name="George E."/>
            <person name="Husnik F."/>
            <person name="Tashyreva D."/>
            <person name="Prokopchuk G."/>
            <person name="Horak A."/>
            <person name="Kwong W.K."/>
            <person name="Lukes J."/>
            <person name="Keeling P.J."/>
        </authorList>
    </citation>
    <scope>NUCLEOTIDE SEQUENCE [LARGE SCALE GENOMIC DNA]</scope>
    <source>
        <strain evidence="6">1604LC</strain>
    </source>
</reference>
<feature type="transmembrane region" description="Helical" evidence="5">
    <location>
        <begin position="340"/>
        <end position="360"/>
    </location>
</feature>
<proteinExistence type="predicted"/>
<dbReference type="PANTHER" id="PTHR43528:SF7">
    <property type="entry name" value="MFS TRANSPORTER"/>
    <property type="match status" value="1"/>
</dbReference>
<accession>A0A5C0UF94</accession>
<evidence type="ECO:0000313" key="7">
    <source>
        <dbReference type="Proteomes" id="UP000325004"/>
    </source>
</evidence>
<feature type="transmembrane region" description="Helical" evidence="5">
    <location>
        <begin position="317"/>
        <end position="334"/>
    </location>
</feature>
<dbReference type="SUPFAM" id="SSF103473">
    <property type="entry name" value="MFS general substrate transporter"/>
    <property type="match status" value="1"/>
</dbReference>
<evidence type="ECO:0000256" key="1">
    <source>
        <dbReference type="ARBA" id="ARBA00004651"/>
    </source>
</evidence>
<evidence type="ECO:0000256" key="5">
    <source>
        <dbReference type="SAM" id="Phobius"/>
    </source>
</evidence>
<sequence length="419" mass="48097">MKLFYKKNSKSSIFTYLGTLLEYYDYILFMEFAHFISKIFFPENMNSIFYIFALGYASRFIGIFIISLLSNQKEQILKISVLLMSVSTLVIALMPSYSSIGITATCLLIGLRFLQSVSYAVEFPSAIKIASDNDENQNSKIGMVISSTTVGAILASLSSWTLLYFCSKEQILSYYWRIPFMISGLFGLLLFRMRSFNTNKITQVQRSITEFSIISSFKPIVNSVLIMVFTSFLIVNYLYFPQFFAKHGYTDLYFIHKYKLIMLCSSILFVTVIGKILDRMDKKRKINAISNENFNQPINNDDLNNLTSNNFVYNTNILYIYRIFIIVWTGLVLLSMTNKIGIVLLMLFSQLSIAFGMHYGLKNMVKQCGENIIASIIAYNLSMFLGSLIVSFATNWAYMVIIPLALSSVFTFRLYKNQR</sequence>
<feature type="transmembrane region" description="Helical" evidence="5">
    <location>
        <begin position="260"/>
        <end position="277"/>
    </location>
</feature>
<feature type="transmembrane region" description="Helical" evidence="5">
    <location>
        <begin position="396"/>
        <end position="415"/>
    </location>
</feature>
<comment type="subcellular location">
    <subcellularLocation>
        <location evidence="1">Cell membrane</location>
        <topology evidence="1">Multi-pass membrane protein</topology>
    </subcellularLocation>
</comment>
<keyword evidence="5" id="KW-0472">Membrane</keyword>
<dbReference type="Gene3D" id="1.20.1250.20">
    <property type="entry name" value="MFS general substrate transporter like domains"/>
    <property type="match status" value="1"/>
</dbReference>
<evidence type="ECO:0000256" key="4">
    <source>
        <dbReference type="ARBA" id="ARBA00022847"/>
    </source>
</evidence>
<dbReference type="RefSeq" id="WP_148971565.1">
    <property type="nucleotide sequence ID" value="NZ_CP043316.1"/>
</dbReference>
<dbReference type="GO" id="GO:0005886">
    <property type="term" value="C:plasma membrane"/>
    <property type="evidence" value="ECO:0007669"/>
    <property type="project" value="UniProtKB-SubCell"/>
</dbReference>
<name>A0A5C0UF94_9PROT</name>
<dbReference type="Proteomes" id="UP000325004">
    <property type="component" value="Chromosome"/>
</dbReference>
<evidence type="ECO:0000256" key="3">
    <source>
        <dbReference type="ARBA" id="ARBA00022475"/>
    </source>
</evidence>
<dbReference type="KEGG" id="cpri:FZC34_00755"/>
<feature type="transmembrane region" description="Helical" evidence="5">
    <location>
        <begin position="372"/>
        <end position="390"/>
    </location>
</feature>
<gene>
    <name evidence="6" type="ORF">FZC34_00755</name>
</gene>